<dbReference type="PROSITE" id="PS50082">
    <property type="entry name" value="WD_REPEATS_2"/>
    <property type="match status" value="10"/>
</dbReference>
<dbReference type="InterPro" id="IPR019775">
    <property type="entry name" value="WD40_repeat_CS"/>
</dbReference>
<accession>A0A7S0HW62</accession>
<feature type="repeat" description="WD" evidence="3">
    <location>
        <begin position="373"/>
        <end position="404"/>
    </location>
</feature>
<dbReference type="InterPro" id="IPR020472">
    <property type="entry name" value="WD40_PAC1"/>
</dbReference>
<feature type="repeat" description="WD" evidence="3">
    <location>
        <begin position="537"/>
        <end position="576"/>
    </location>
</feature>
<dbReference type="InterPro" id="IPR036322">
    <property type="entry name" value="WD40_repeat_dom_sf"/>
</dbReference>
<evidence type="ECO:0000256" key="2">
    <source>
        <dbReference type="ARBA" id="ARBA00022737"/>
    </source>
</evidence>
<feature type="repeat" description="WD" evidence="3">
    <location>
        <begin position="76"/>
        <end position="117"/>
    </location>
</feature>
<organism evidence="5">
    <name type="scientific">Hanusia phi</name>
    <dbReference type="NCBI Taxonomy" id="3032"/>
    <lineage>
        <taxon>Eukaryota</taxon>
        <taxon>Cryptophyceae</taxon>
        <taxon>Pyrenomonadales</taxon>
        <taxon>Geminigeraceae</taxon>
        <taxon>Hanusia</taxon>
    </lineage>
</organism>
<feature type="transmembrane region" description="Helical" evidence="4">
    <location>
        <begin position="838"/>
        <end position="861"/>
    </location>
</feature>
<dbReference type="InterPro" id="IPR001680">
    <property type="entry name" value="WD40_rpt"/>
</dbReference>
<protein>
    <recommendedName>
        <fullName evidence="6">Anaphase-promoting complex subunit 4 WD40 domain-containing protein</fullName>
    </recommendedName>
</protein>
<dbReference type="EMBL" id="HBEO01031216">
    <property type="protein sequence ID" value="CAD8503769.1"/>
    <property type="molecule type" value="Transcribed_RNA"/>
</dbReference>
<name>A0A7S0HW62_9CRYP</name>
<feature type="repeat" description="WD" evidence="3">
    <location>
        <begin position="620"/>
        <end position="661"/>
    </location>
</feature>
<feature type="repeat" description="WD" evidence="3">
    <location>
        <begin position="497"/>
        <end position="536"/>
    </location>
</feature>
<keyword evidence="1 3" id="KW-0853">WD repeat</keyword>
<feature type="repeat" description="WD" evidence="3">
    <location>
        <begin position="281"/>
        <end position="322"/>
    </location>
</feature>
<evidence type="ECO:0000256" key="1">
    <source>
        <dbReference type="ARBA" id="ARBA00022574"/>
    </source>
</evidence>
<feature type="repeat" description="WD" evidence="3">
    <location>
        <begin position="118"/>
        <end position="149"/>
    </location>
</feature>
<feature type="repeat" description="WD" evidence="3">
    <location>
        <begin position="199"/>
        <end position="233"/>
    </location>
</feature>
<reference evidence="5" key="1">
    <citation type="submission" date="2021-01" db="EMBL/GenBank/DDBJ databases">
        <authorList>
            <person name="Corre E."/>
            <person name="Pelletier E."/>
            <person name="Niang G."/>
            <person name="Scheremetjew M."/>
            <person name="Finn R."/>
            <person name="Kale V."/>
            <person name="Holt S."/>
            <person name="Cochrane G."/>
            <person name="Meng A."/>
            <person name="Brown T."/>
            <person name="Cohen L."/>
        </authorList>
    </citation>
    <scope>NUCLEOTIDE SEQUENCE</scope>
    <source>
        <strain evidence="5">CCMP325</strain>
    </source>
</reference>
<evidence type="ECO:0008006" key="6">
    <source>
        <dbReference type="Google" id="ProtNLM"/>
    </source>
</evidence>
<feature type="transmembrane region" description="Helical" evidence="4">
    <location>
        <begin position="804"/>
        <end position="826"/>
    </location>
</feature>
<dbReference type="PANTHER" id="PTHR19848">
    <property type="entry name" value="WD40 REPEAT PROTEIN"/>
    <property type="match status" value="1"/>
</dbReference>
<dbReference type="AlphaFoldDB" id="A0A7S0HW62"/>
<feature type="repeat" description="WD" evidence="3">
    <location>
        <begin position="323"/>
        <end position="364"/>
    </location>
</feature>
<dbReference type="SMART" id="SM00320">
    <property type="entry name" value="WD40"/>
    <property type="match status" value="14"/>
</dbReference>
<dbReference type="Gene3D" id="2.130.10.10">
    <property type="entry name" value="YVTN repeat-like/Quinoprotein amine dehydrogenase"/>
    <property type="match status" value="4"/>
</dbReference>
<dbReference type="Pfam" id="PF00400">
    <property type="entry name" value="WD40"/>
    <property type="match status" value="11"/>
</dbReference>
<dbReference type="PANTHER" id="PTHR19848:SF8">
    <property type="entry name" value="F-BOX AND WD REPEAT DOMAIN CONTAINING 7"/>
    <property type="match status" value="1"/>
</dbReference>
<feature type="repeat" description="WD" evidence="3">
    <location>
        <begin position="241"/>
        <end position="280"/>
    </location>
</feature>
<dbReference type="PROSITE" id="PS00678">
    <property type="entry name" value="WD_REPEATS_1"/>
    <property type="match status" value="6"/>
</dbReference>
<keyword evidence="4" id="KW-1133">Transmembrane helix</keyword>
<proteinExistence type="predicted"/>
<dbReference type="PROSITE" id="PS50294">
    <property type="entry name" value="WD_REPEATS_REGION"/>
    <property type="match status" value="9"/>
</dbReference>
<keyword evidence="2" id="KW-0677">Repeat</keyword>
<dbReference type="SUPFAM" id="SSF117289">
    <property type="entry name" value="Nucleoporin domain"/>
    <property type="match status" value="1"/>
</dbReference>
<sequence length="1014" mass="112700">MTVFAWTFNMDSFTILSPPSNPSVVSFDSGSFIPLAFSQHKHLLSDSSESALDQQVSQDSSKQPVQYLDIFPKFVLRGHSSEVLSVSMSVNGLRACSSSVDCTVRMWDLTIGQTVAVCLGHSDWVWAIDMSDDGWYVASGSKDKSARIWTYDGKLSRVLDHEDEVCCVKLSGDGRSLYTGQGKKIFLWDVASGTRHGELKKHEGIVRGLAINRSNTMLASCSKDCKILLWDLSKLVPIRRLKGHDSIVRGIQFCDGALVSCSNDRSIRVWDILTGQCKGIMLGHEEDIRSVSVSQDGRLAVSCSFDKSIKLWNVDRNSHIGTIRAHQDKIFDLEMTPDARFAISCSWDTTVCVWDLQGVNSIKEQIEFPVYHYEGHQREILSVDICEDCSLAISASSDGLIHIWRCASMELYMELKGARSRANQVKMSSDGKFCAFCGDDLVLSLWNITTGMLLHQMPNDSDVNCLEFLLDQNVLLVGGQQEISVWDLGSGNLLHKKQGHRAAILCMGKSSDMVVSGSQDHDLRTWSWQDQRSANILTGHTRPVRDLTVLNTTIASCSDDKSIRLWDLDTGQSKKIIRSDYADLCCFRFVRNGDFAISFSANSRKIEVWDVTKGQVIAQQEGHSSSITSLSVYPNCRFALTGSLDTTVGRWTLSDLQEFIQSQKEIEHLGLLSNRNMISEDIENDVTVDLAEIRESSEIQKFNSEEKAKRVMVALENENEMLDGIASSSIQGRLGNVIEHILGRKGATSANFELEDDESAWVTKINERYLQEDKVETSPLRQIALVEEDDGGEEFRTKERSRRLSSLALVFGFLLYIPWIAAFFIGGGLRSKDKMTRIFNRISASLAIGVLIVVGALLIVATTVTNNVFCDQCSKVCPYNCLSCSDCTAKSHFWCYDVQATFAQRTFCSQSDISNFVLQSNPALSSQPVRLATMVCSRTCSCSACQASGFNWCRTATNGSSSEGYCDMHWRDFANYFSSVNPFQCDCMSYTNGGTRCQGSCCCDLQGCSSSKCS</sequence>
<evidence type="ECO:0000256" key="3">
    <source>
        <dbReference type="PROSITE-ProRule" id="PRU00221"/>
    </source>
</evidence>
<dbReference type="InterPro" id="IPR015943">
    <property type="entry name" value="WD40/YVTN_repeat-like_dom_sf"/>
</dbReference>
<dbReference type="PRINTS" id="PR00320">
    <property type="entry name" value="GPROTEINBRPT"/>
</dbReference>
<dbReference type="SUPFAM" id="SSF50978">
    <property type="entry name" value="WD40 repeat-like"/>
    <property type="match status" value="2"/>
</dbReference>
<evidence type="ECO:0000313" key="5">
    <source>
        <dbReference type="EMBL" id="CAD8503769.1"/>
    </source>
</evidence>
<gene>
    <name evidence="5" type="ORF">HPHI1048_LOCUS21163</name>
</gene>
<keyword evidence="4" id="KW-0812">Transmembrane</keyword>
<keyword evidence="4" id="KW-0472">Membrane</keyword>
<dbReference type="CDD" id="cd00200">
    <property type="entry name" value="WD40"/>
    <property type="match status" value="2"/>
</dbReference>
<evidence type="ECO:0000256" key="4">
    <source>
        <dbReference type="SAM" id="Phobius"/>
    </source>
</evidence>